<comment type="caution">
    <text evidence="2">The sequence shown here is derived from an EMBL/GenBank/DDBJ whole genome shotgun (WGS) entry which is preliminary data.</text>
</comment>
<name>A0A4Z0V7H8_9BACT</name>
<protein>
    <submittedName>
        <fullName evidence="2">DUF4492 domain-containing protein</fullName>
    </submittedName>
</protein>
<dbReference type="AlphaFoldDB" id="A0A4Z0V7H8"/>
<dbReference type="Proteomes" id="UP000297635">
    <property type="component" value="Unassembled WGS sequence"/>
</dbReference>
<dbReference type="EMBL" id="SJSA01000001">
    <property type="protein sequence ID" value="TGG40197.1"/>
    <property type="molecule type" value="Genomic_DNA"/>
</dbReference>
<gene>
    <name evidence="2" type="ORF">EZ315_05605</name>
</gene>
<proteinExistence type="predicted"/>
<dbReference type="InterPro" id="IPR027853">
    <property type="entry name" value="DUF4492"/>
</dbReference>
<keyword evidence="1" id="KW-1133">Transmembrane helix</keyword>
<keyword evidence="1" id="KW-0472">Membrane</keyword>
<keyword evidence="3" id="KW-1185">Reference proteome</keyword>
<reference evidence="2 3" key="1">
    <citation type="submission" date="2019-02" db="EMBL/GenBank/DDBJ databases">
        <title>Isolation and identification of novel species under the genus Muribaculum.</title>
        <authorList>
            <person name="Miyake S."/>
            <person name="Ding Y."/>
            <person name="Low A."/>
            <person name="Soh M."/>
            <person name="Seedorf H."/>
        </authorList>
    </citation>
    <scope>NUCLEOTIDE SEQUENCE [LARGE SCALE GENOMIC DNA]</scope>
    <source>
        <strain evidence="2 3">TLL-A3</strain>
    </source>
</reference>
<evidence type="ECO:0000313" key="3">
    <source>
        <dbReference type="Proteomes" id="UP000297635"/>
    </source>
</evidence>
<sequence length="75" mass="9076">MEIRQNIFMRIARFYIEGFRSMTVGRKLWAIIIIKLIFIFLVMKLFFFPDILKRDYATDEERAGAVREELIDRSL</sequence>
<keyword evidence="1" id="KW-0812">Transmembrane</keyword>
<feature type="transmembrane region" description="Helical" evidence="1">
    <location>
        <begin position="28"/>
        <end position="48"/>
    </location>
</feature>
<evidence type="ECO:0000313" key="2">
    <source>
        <dbReference type="EMBL" id="TGG40197.1"/>
    </source>
</evidence>
<organism evidence="2 3">
    <name type="scientific">Duncaniella freteri</name>
    <dbReference type="NCBI Taxonomy" id="2530391"/>
    <lineage>
        <taxon>Bacteria</taxon>
        <taxon>Pseudomonadati</taxon>
        <taxon>Bacteroidota</taxon>
        <taxon>Bacteroidia</taxon>
        <taxon>Bacteroidales</taxon>
        <taxon>Muribaculaceae</taxon>
        <taxon>Duncaniella</taxon>
    </lineage>
</organism>
<dbReference type="Pfam" id="PF14899">
    <property type="entry name" value="DUF4492"/>
    <property type="match status" value="1"/>
</dbReference>
<evidence type="ECO:0000256" key="1">
    <source>
        <dbReference type="SAM" id="Phobius"/>
    </source>
</evidence>
<dbReference type="GeneID" id="82149263"/>
<accession>A0A4Z0V7H8</accession>
<dbReference type="RefSeq" id="WP_135471210.1">
    <property type="nucleotide sequence ID" value="NZ_CASCNC010000012.1"/>
</dbReference>